<dbReference type="InterPro" id="IPR017850">
    <property type="entry name" value="Alkaline_phosphatase_core_sf"/>
</dbReference>
<keyword evidence="5" id="KW-0812">Transmembrane</keyword>
<dbReference type="SUPFAM" id="SSF53649">
    <property type="entry name" value="Alkaline phosphatase-like"/>
    <property type="match status" value="1"/>
</dbReference>
<dbReference type="InterPro" id="IPR050738">
    <property type="entry name" value="Sulfatase"/>
</dbReference>
<accession>A0ABP8LUC7</accession>
<dbReference type="Gene3D" id="3.40.720.10">
    <property type="entry name" value="Alkaline Phosphatase, subunit A"/>
    <property type="match status" value="1"/>
</dbReference>
<dbReference type="PROSITE" id="PS00523">
    <property type="entry name" value="SULFATASE_1"/>
    <property type="match status" value="1"/>
</dbReference>
<dbReference type="CDD" id="cd16027">
    <property type="entry name" value="SGSH"/>
    <property type="match status" value="1"/>
</dbReference>
<keyword evidence="5" id="KW-0472">Membrane</keyword>
<evidence type="ECO:0000256" key="4">
    <source>
        <dbReference type="ARBA" id="ARBA00022837"/>
    </source>
</evidence>
<dbReference type="Proteomes" id="UP001501508">
    <property type="component" value="Unassembled WGS sequence"/>
</dbReference>
<gene>
    <name evidence="7" type="ORF">GCM10023091_12440</name>
</gene>
<feature type="domain" description="Sulfatase N-terminal" evidence="6">
    <location>
        <begin position="52"/>
        <end position="317"/>
    </location>
</feature>
<evidence type="ECO:0000313" key="7">
    <source>
        <dbReference type="EMBL" id="GAA4435635.1"/>
    </source>
</evidence>
<evidence type="ECO:0000259" key="6">
    <source>
        <dbReference type="Pfam" id="PF00884"/>
    </source>
</evidence>
<sequence length="512" mass="58039">MLNDSYLIKTMKYLRLNLQEWFAGAAVWRVLFASICAGILPGTIVAQAEKRPNILWIVANDIGNELGCYGNKLIHTPNLDRLAGKGVAYRNMITAGAVCSPSRSAFITGMHAVSINCHNQFPNKKTKLPDGITPLPLLMKAGGYYVANTGGVAMKGPYYTGYNFEHDPAALYDGFDWSGRKEGQPFFAQVHLKLSHRPFERDPERPINPDKVVVPPYYPNHPMARQDWAMYLETVQLLDKQVGAILQRLKDNGLEDNTVVFFFGDHGHPHIRGKQFLYDGGVNAPLIVAGPGIRKSGVSDRLVSNTDLAAATLSLAGLRVPAFMQGRDFLQENSVPNTYVFSSRDRCDETLDRIRMVRTREFKLIRNYFPERPYTQFNAYKKTSYPVLTLMQVLKKRGELTPVQAHFMADTRPEYELYDLRKDPFETKNLAGDPSYAKQLNTLKQVLENWLAETDKGPYPESAEEVSFARAKMQKMYDDQLTAAGLPKEVTDEQYLAYWEAVFRRFFPVKEH</sequence>
<keyword evidence="2" id="KW-0479">Metal-binding</keyword>
<evidence type="ECO:0000256" key="2">
    <source>
        <dbReference type="ARBA" id="ARBA00022723"/>
    </source>
</evidence>
<feature type="transmembrane region" description="Helical" evidence="5">
    <location>
        <begin position="21"/>
        <end position="44"/>
    </location>
</feature>
<keyword evidence="5" id="KW-1133">Transmembrane helix</keyword>
<protein>
    <submittedName>
        <fullName evidence="7">Sulfatase</fullName>
    </submittedName>
</protein>
<keyword evidence="3" id="KW-0378">Hydrolase</keyword>
<dbReference type="EMBL" id="BAABEY010000012">
    <property type="protein sequence ID" value="GAA4435635.1"/>
    <property type="molecule type" value="Genomic_DNA"/>
</dbReference>
<organism evidence="7 8">
    <name type="scientific">Ravibacter arvi</name>
    <dbReference type="NCBI Taxonomy" id="2051041"/>
    <lineage>
        <taxon>Bacteria</taxon>
        <taxon>Pseudomonadati</taxon>
        <taxon>Bacteroidota</taxon>
        <taxon>Cytophagia</taxon>
        <taxon>Cytophagales</taxon>
        <taxon>Spirosomataceae</taxon>
        <taxon>Ravibacter</taxon>
    </lineage>
</organism>
<keyword evidence="8" id="KW-1185">Reference proteome</keyword>
<evidence type="ECO:0000256" key="5">
    <source>
        <dbReference type="SAM" id="Phobius"/>
    </source>
</evidence>
<dbReference type="PANTHER" id="PTHR42693">
    <property type="entry name" value="ARYLSULFATASE FAMILY MEMBER"/>
    <property type="match status" value="1"/>
</dbReference>
<comment type="caution">
    <text evidence="7">The sequence shown here is derived from an EMBL/GenBank/DDBJ whole genome shotgun (WGS) entry which is preliminary data.</text>
</comment>
<keyword evidence="4" id="KW-0106">Calcium</keyword>
<evidence type="ECO:0000256" key="1">
    <source>
        <dbReference type="ARBA" id="ARBA00008779"/>
    </source>
</evidence>
<dbReference type="PANTHER" id="PTHR42693:SF53">
    <property type="entry name" value="ENDO-4-O-SULFATASE"/>
    <property type="match status" value="1"/>
</dbReference>
<dbReference type="InterPro" id="IPR000917">
    <property type="entry name" value="Sulfatase_N"/>
</dbReference>
<evidence type="ECO:0000313" key="8">
    <source>
        <dbReference type="Proteomes" id="UP001501508"/>
    </source>
</evidence>
<dbReference type="Pfam" id="PF00884">
    <property type="entry name" value="Sulfatase"/>
    <property type="match status" value="1"/>
</dbReference>
<name>A0ABP8LUC7_9BACT</name>
<evidence type="ECO:0000256" key="3">
    <source>
        <dbReference type="ARBA" id="ARBA00022801"/>
    </source>
</evidence>
<comment type="similarity">
    <text evidence="1">Belongs to the sulfatase family.</text>
</comment>
<proteinExistence type="inferred from homology"/>
<dbReference type="InterPro" id="IPR024607">
    <property type="entry name" value="Sulfatase_CS"/>
</dbReference>
<reference evidence="8" key="1">
    <citation type="journal article" date="2019" name="Int. J. Syst. Evol. Microbiol.">
        <title>The Global Catalogue of Microorganisms (GCM) 10K type strain sequencing project: providing services to taxonomists for standard genome sequencing and annotation.</title>
        <authorList>
            <consortium name="The Broad Institute Genomics Platform"/>
            <consortium name="The Broad Institute Genome Sequencing Center for Infectious Disease"/>
            <person name="Wu L."/>
            <person name="Ma J."/>
        </authorList>
    </citation>
    <scope>NUCLEOTIDE SEQUENCE [LARGE SCALE GENOMIC DNA]</scope>
    <source>
        <strain evidence="8">JCM 31920</strain>
    </source>
</reference>